<dbReference type="InterPro" id="IPR037923">
    <property type="entry name" value="HTH-like"/>
</dbReference>
<evidence type="ECO:0000256" key="3">
    <source>
        <dbReference type="ARBA" id="ARBA00023163"/>
    </source>
</evidence>
<gene>
    <name evidence="5" type="ORF">MJB10_23590</name>
</gene>
<dbReference type="RefSeq" id="WP_314799231.1">
    <property type="nucleotide sequence ID" value="NZ_CP130319.1"/>
</dbReference>
<evidence type="ECO:0000259" key="4">
    <source>
        <dbReference type="PROSITE" id="PS01124"/>
    </source>
</evidence>
<keyword evidence="6" id="KW-1185">Reference proteome</keyword>
<dbReference type="SMART" id="SM00342">
    <property type="entry name" value="HTH_ARAC"/>
    <property type="match status" value="1"/>
</dbReference>
<sequence>MLSLHSIYYDDLPDRAWTKPLSPTEYDILMLITQGEVTYELNNHKLVLKKGDIVYIPAGVMRTAYPREGCSHQKYSAHFTPTELGLTHFRPLNQVSIAQTRQFEYVKQRFQLLAQQWMGKLPYYLPMCYSMLQELLAGACREFDEFKYPYKKLALVTTIRQYIMDHYTEQIRIEELASLVDRTPNYVISTFREIMGTPPIDYLHQIRISAAREMLLHSHKSISQIAEDLGYCDQSYFNRMYRKFVGSPPSAILKERKSTPL</sequence>
<organism evidence="5 6">
    <name type="scientific">Paenibacillus roseopurpureus</name>
    <dbReference type="NCBI Taxonomy" id="2918901"/>
    <lineage>
        <taxon>Bacteria</taxon>
        <taxon>Bacillati</taxon>
        <taxon>Bacillota</taxon>
        <taxon>Bacilli</taxon>
        <taxon>Bacillales</taxon>
        <taxon>Paenibacillaceae</taxon>
        <taxon>Paenibacillus</taxon>
    </lineage>
</organism>
<dbReference type="PANTHER" id="PTHR43280">
    <property type="entry name" value="ARAC-FAMILY TRANSCRIPTIONAL REGULATOR"/>
    <property type="match status" value="1"/>
</dbReference>
<dbReference type="Pfam" id="PF12833">
    <property type="entry name" value="HTH_18"/>
    <property type="match status" value="1"/>
</dbReference>
<keyword evidence="3" id="KW-0804">Transcription</keyword>
<dbReference type="SUPFAM" id="SSF46689">
    <property type="entry name" value="Homeodomain-like"/>
    <property type="match status" value="2"/>
</dbReference>
<dbReference type="GO" id="GO:0003700">
    <property type="term" value="F:DNA-binding transcription factor activity"/>
    <property type="evidence" value="ECO:0007669"/>
    <property type="project" value="InterPro"/>
</dbReference>
<dbReference type="PROSITE" id="PS01124">
    <property type="entry name" value="HTH_ARAC_FAMILY_2"/>
    <property type="match status" value="1"/>
</dbReference>
<dbReference type="Gene3D" id="1.10.10.60">
    <property type="entry name" value="Homeodomain-like"/>
    <property type="match status" value="2"/>
</dbReference>
<evidence type="ECO:0000313" key="6">
    <source>
        <dbReference type="Proteomes" id="UP001304650"/>
    </source>
</evidence>
<keyword evidence="2" id="KW-0238">DNA-binding</keyword>
<feature type="domain" description="HTH araC/xylS-type" evidence="4">
    <location>
        <begin position="157"/>
        <end position="255"/>
    </location>
</feature>
<accession>A0AA96RJQ5</accession>
<dbReference type="Proteomes" id="UP001304650">
    <property type="component" value="Chromosome"/>
</dbReference>
<dbReference type="KEGG" id="proo:MJB10_23590"/>
<proteinExistence type="predicted"/>
<dbReference type="SUPFAM" id="SSF51215">
    <property type="entry name" value="Regulatory protein AraC"/>
    <property type="match status" value="1"/>
</dbReference>
<dbReference type="PROSITE" id="PS00041">
    <property type="entry name" value="HTH_ARAC_FAMILY_1"/>
    <property type="match status" value="1"/>
</dbReference>
<evidence type="ECO:0000256" key="1">
    <source>
        <dbReference type="ARBA" id="ARBA00023015"/>
    </source>
</evidence>
<protein>
    <submittedName>
        <fullName evidence="5">AraC family transcriptional regulator</fullName>
    </submittedName>
</protein>
<dbReference type="InterPro" id="IPR009057">
    <property type="entry name" value="Homeodomain-like_sf"/>
</dbReference>
<name>A0AA96RJQ5_9BACL</name>
<dbReference type="EMBL" id="CP130319">
    <property type="protein sequence ID" value="WNR44045.1"/>
    <property type="molecule type" value="Genomic_DNA"/>
</dbReference>
<dbReference type="AlphaFoldDB" id="A0AA96RJQ5"/>
<dbReference type="InterPro" id="IPR014710">
    <property type="entry name" value="RmlC-like_jellyroll"/>
</dbReference>
<dbReference type="InterPro" id="IPR018060">
    <property type="entry name" value="HTH_AraC"/>
</dbReference>
<dbReference type="PANTHER" id="PTHR43280:SF28">
    <property type="entry name" value="HTH-TYPE TRANSCRIPTIONAL ACTIVATOR RHAS"/>
    <property type="match status" value="1"/>
</dbReference>
<evidence type="ECO:0000256" key="2">
    <source>
        <dbReference type="ARBA" id="ARBA00023125"/>
    </source>
</evidence>
<evidence type="ECO:0000313" key="5">
    <source>
        <dbReference type="EMBL" id="WNR44045.1"/>
    </source>
</evidence>
<keyword evidence="1" id="KW-0805">Transcription regulation</keyword>
<dbReference type="InterPro" id="IPR018062">
    <property type="entry name" value="HTH_AraC-typ_CS"/>
</dbReference>
<reference evidence="5" key="1">
    <citation type="submission" date="2022-02" db="EMBL/GenBank/DDBJ databases">
        <title>Paenibacillus sp. MBLB1832 Whole Genome Shotgun Sequencing.</title>
        <authorList>
            <person name="Hwang C.Y."/>
            <person name="Cho E.-S."/>
            <person name="Seo M.-J."/>
        </authorList>
    </citation>
    <scope>NUCLEOTIDE SEQUENCE</scope>
    <source>
        <strain evidence="5">MBLB1832</strain>
    </source>
</reference>
<dbReference type="GO" id="GO:0043565">
    <property type="term" value="F:sequence-specific DNA binding"/>
    <property type="evidence" value="ECO:0007669"/>
    <property type="project" value="InterPro"/>
</dbReference>
<dbReference type="Gene3D" id="2.60.120.10">
    <property type="entry name" value="Jelly Rolls"/>
    <property type="match status" value="1"/>
</dbReference>